<name>A0A0A8YG38_ARUDO</name>
<evidence type="ECO:0000313" key="1">
    <source>
        <dbReference type="EMBL" id="JAD24225.1"/>
    </source>
</evidence>
<protein>
    <submittedName>
        <fullName evidence="1">Uncharacterized protein</fullName>
    </submittedName>
</protein>
<dbReference type="AlphaFoldDB" id="A0A0A8YG38"/>
<organism evidence="1">
    <name type="scientific">Arundo donax</name>
    <name type="common">Giant reed</name>
    <name type="synonym">Donax arundinaceus</name>
    <dbReference type="NCBI Taxonomy" id="35708"/>
    <lineage>
        <taxon>Eukaryota</taxon>
        <taxon>Viridiplantae</taxon>
        <taxon>Streptophyta</taxon>
        <taxon>Embryophyta</taxon>
        <taxon>Tracheophyta</taxon>
        <taxon>Spermatophyta</taxon>
        <taxon>Magnoliopsida</taxon>
        <taxon>Liliopsida</taxon>
        <taxon>Poales</taxon>
        <taxon>Poaceae</taxon>
        <taxon>PACMAD clade</taxon>
        <taxon>Arundinoideae</taxon>
        <taxon>Arundineae</taxon>
        <taxon>Arundo</taxon>
    </lineage>
</organism>
<reference evidence="1" key="2">
    <citation type="journal article" date="2015" name="Data Brief">
        <title>Shoot transcriptome of the giant reed, Arundo donax.</title>
        <authorList>
            <person name="Barrero R.A."/>
            <person name="Guerrero F.D."/>
            <person name="Moolhuijzen P."/>
            <person name="Goolsby J.A."/>
            <person name="Tidwell J."/>
            <person name="Bellgard S.E."/>
            <person name="Bellgard M.I."/>
        </authorList>
    </citation>
    <scope>NUCLEOTIDE SEQUENCE</scope>
    <source>
        <tissue evidence="1">Shoot tissue taken approximately 20 cm above the soil surface</tissue>
    </source>
</reference>
<dbReference type="EMBL" id="GBRH01273670">
    <property type="protein sequence ID" value="JAD24225.1"/>
    <property type="molecule type" value="Transcribed_RNA"/>
</dbReference>
<accession>A0A0A8YG38</accession>
<proteinExistence type="predicted"/>
<sequence>MNRKKTQLVFCYCLAVSVHDMLLSIIQPYTIRPFT</sequence>
<reference evidence="1" key="1">
    <citation type="submission" date="2014-09" db="EMBL/GenBank/DDBJ databases">
        <authorList>
            <person name="Magalhaes I.L.F."/>
            <person name="Oliveira U."/>
            <person name="Santos F.R."/>
            <person name="Vidigal T.H.D.A."/>
            <person name="Brescovit A.D."/>
            <person name="Santos A.J."/>
        </authorList>
    </citation>
    <scope>NUCLEOTIDE SEQUENCE</scope>
    <source>
        <tissue evidence="1">Shoot tissue taken approximately 20 cm above the soil surface</tissue>
    </source>
</reference>